<reference evidence="1 2" key="1">
    <citation type="submission" date="2020-04" db="EMBL/GenBank/DDBJ databases">
        <title>Rhizobium sp. S-51 isolated from soil.</title>
        <authorList>
            <person name="Dahal R.H."/>
        </authorList>
    </citation>
    <scope>NUCLEOTIDE SEQUENCE [LARGE SCALE GENOMIC DNA]</scope>
    <source>
        <strain evidence="1 2">S-51</strain>
    </source>
</reference>
<accession>A0A7Y0FUC3</accession>
<evidence type="ECO:0000313" key="2">
    <source>
        <dbReference type="Proteomes" id="UP000541470"/>
    </source>
</evidence>
<proteinExistence type="predicted"/>
<evidence type="ECO:0000313" key="1">
    <source>
        <dbReference type="EMBL" id="NML72616.1"/>
    </source>
</evidence>
<organism evidence="1 2">
    <name type="scientific">Rhizobium terricola</name>
    <dbReference type="NCBI Taxonomy" id="2728849"/>
    <lineage>
        <taxon>Bacteria</taxon>
        <taxon>Pseudomonadati</taxon>
        <taxon>Pseudomonadota</taxon>
        <taxon>Alphaproteobacteria</taxon>
        <taxon>Hyphomicrobiales</taxon>
        <taxon>Rhizobiaceae</taxon>
        <taxon>Rhizobium/Agrobacterium group</taxon>
        <taxon>Rhizobium</taxon>
    </lineage>
</organism>
<sequence>MTSLTYTPYTGPSKPFTIGLSALDPARWIEPDADLGRYLDEKRRLAKEHYEDIFRAAPESLDAQQECLDMLAAHLVDCHGEVYQREGSVMRMAGHAVDLADDNIPPLLRAGSMIEDDLVILRKMPDGWTIVAAHLAFPSSWSLAEKFMKPMDQVHADVPGFQAGTRNAAIVNRVFDNLLPEQPAERFNWSVNWTYALYHPRPQKTAIEPSSRGVDAAGAFVRVERQTLRKMPKTGDLAFTIRIYLDPVAVFARHPDGARMAEGMASQLEAMTKEQIEYKGLADKRDELVRALRATVFA</sequence>
<dbReference type="Pfam" id="PF11927">
    <property type="entry name" value="HODM_asu-like"/>
    <property type="match status" value="1"/>
</dbReference>
<dbReference type="InterPro" id="IPR021848">
    <property type="entry name" value="HODM_asu-like"/>
</dbReference>
<dbReference type="RefSeq" id="WP_169586248.1">
    <property type="nucleotide sequence ID" value="NZ_JABBGK010000001.1"/>
</dbReference>
<dbReference type="EMBL" id="JABBGK010000001">
    <property type="protein sequence ID" value="NML72616.1"/>
    <property type="molecule type" value="Genomic_DNA"/>
</dbReference>
<keyword evidence="2" id="KW-1185">Reference proteome</keyword>
<gene>
    <name evidence="1" type="ORF">HHL25_00615</name>
</gene>
<comment type="caution">
    <text evidence="1">The sequence shown here is derived from an EMBL/GenBank/DDBJ whole genome shotgun (WGS) entry which is preliminary data.</text>
</comment>
<dbReference type="Proteomes" id="UP000541470">
    <property type="component" value="Unassembled WGS sequence"/>
</dbReference>
<name>A0A7Y0FUC3_9HYPH</name>
<protein>
    <submittedName>
        <fullName evidence="1">DUF3445 domain-containing protein</fullName>
    </submittedName>
</protein>
<dbReference type="AlphaFoldDB" id="A0A7Y0FUC3"/>